<dbReference type="InterPro" id="IPR000073">
    <property type="entry name" value="AB_hydrolase_1"/>
</dbReference>
<organism evidence="3 4">
    <name type="scientific">Aspergillus avenaceus</name>
    <dbReference type="NCBI Taxonomy" id="36643"/>
    <lineage>
        <taxon>Eukaryota</taxon>
        <taxon>Fungi</taxon>
        <taxon>Dikarya</taxon>
        <taxon>Ascomycota</taxon>
        <taxon>Pezizomycotina</taxon>
        <taxon>Eurotiomycetes</taxon>
        <taxon>Eurotiomycetidae</taxon>
        <taxon>Eurotiales</taxon>
        <taxon>Aspergillaceae</taxon>
        <taxon>Aspergillus</taxon>
        <taxon>Aspergillus subgen. Circumdati</taxon>
    </lineage>
</organism>
<comment type="similarity">
    <text evidence="1">Belongs to the polyketide transferase af380 family.</text>
</comment>
<dbReference type="Gene3D" id="3.40.50.1820">
    <property type="entry name" value="alpha/beta hydrolase"/>
    <property type="match status" value="1"/>
</dbReference>
<reference evidence="3 4" key="1">
    <citation type="submission" date="2019-04" db="EMBL/GenBank/DDBJ databases">
        <title>Friends and foes A comparative genomics study of 23 Aspergillus species from section Flavi.</title>
        <authorList>
            <consortium name="DOE Joint Genome Institute"/>
            <person name="Kjaerbolling I."/>
            <person name="Vesth T."/>
            <person name="Frisvad J.C."/>
            <person name="Nybo J.L."/>
            <person name="Theobald S."/>
            <person name="Kildgaard S."/>
            <person name="Isbrandt T."/>
            <person name="Kuo A."/>
            <person name="Sato A."/>
            <person name="Lyhne E.K."/>
            <person name="Kogle M.E."/>
            <person name="Wiebenga A."/>
            <person name="Kun R.S."/>
            <person name="Lubbers R.J."/>
            <person name="Makela M.R."/>
            <person name="Barry K."/>
            <person name="Chovatia M."/>
            <person name="Clum A."/>
            <person name="Daum C."/>
            <person name="Haridas S."/>
            <person name="He G."/>
            <person name="LaButti K."/>
            <person name="Lipzen A."/>
            <person name="Mondo S."/>
            <person name="Riley R."/>
            <person name="Salamov A."/>
            <person name="Simmons B.A."/>
            <person name="Magnuson J.K."/>
            <person name="Henrissat B."/>
            <person name="Mortensen U.H."/>
            <person name="Larsen T.O."/>
            <person name="Devries R.P."/>
            <person name="Grigoriev I.V."/>
            <person name="Machida M."/>
            <person name="Baker S.E."/>
            <person name="Andersen M.R."/>
        </authorList>
    </citation>
    <scope>NUCLEOTIDE SEQUENCE [LARGE SCALE GENOMIC DNA]</scope>
    <source>
        <strain evidence="3 4">IBT 18842</strain>
    </source>
</reference>
<dbReference type="AlphaFoldDB" id="A0A5N6TF90"/>
<name>A0A5N6TF90_ASPAV</name>
<dbReference type="Proteomes" id="UP000325780">
    <property type="component" value="Unassembled WGS sequence"/>
</dbReference>
<feature type="domain" description="AB hydrolase-1" evidence="2">
    <location>
        <begin position="29"/>
        <end position="146"/>
    </location>
</feature>
<proteinExistence type="inferred from homology"/>
<dbReference type="PANTHER" id="PTHR47751">
    <property type="entry name" value="SUPERFAMILY HYDROLASE, PUTATIVE (AFU_ORTHOLOGUE AFUA_2G16580)-RELATED"/>
    <property type="match status" value="1"/>
</dbReference>
<gene>
    <name evidence="3" type="ORF">BDV25DRAFT_134141</name>
</gene>
<keyword evidence="3" id="KW-0378">Hydrolase</keyword>
<dbReference type="InterPro" id="IPR051411">
    <property type="entry name" value="Polyketide_trans_af380"/>
</dbReference>
<evidence type="ECO:0000259" key="2">
    <source>
        <dbReference type="Pfam" id="PF00561"/>
    </source>
</evidence>
<dbReference type="GO" id="GO:0016787">
    <property type="term" value="F:hydrolase activity"/>
    <property type="evidence" value="ECO:0007669"/>
    <property type="project" value="UniProtKB-KW"/>
</dbReference>
<dbReference type="SUPFAM" id="SSF53474">
    <property type="entry name" value="alpha/beta-Hydrolases"/>
    <property type="match status" value="1"/>
</dbReference>
<dbReference type="OrthoDB" id="2498029at2759"/>
<dbReference type="PANTHER" id="PTHR47751:SF2">
    <property type="entry name" value="DLTD N-TERMINAL DOMAIN PROTEIN (AFU_ORTHOLOGUE AFUA_8G00380)-RELATED"/>
    <property type="match status" value="1"/>
</dbReference>
<evidence type="ECO:0000313" key="3">
    <source>
        <dbReference type="EMBL" id="KAE8145033.1"/>
    </source>
</evidence>
<evidence type="ECO:0000256" key="1">
    <source>
        <dbReference type="ARBA" id="ARBA00029464"/>
    </source>
</evidence>
<dbReference type="ESTHER" id="9euro-a0a5n6tf90">
    <property type="family name" value="Thiohydrolase"/>
</dbReference>
<dbReference type="EMBL" id="ML742397">
    <property type="protein sequence ID" value="KAE8145033.1"/>
    <property type="molecule type" value="Genomic_DNA"/>
</dbReference>
<evidence type="ECO:0000313" key="4">
    <source>
        <dbReference type="Proteomes" id="UP000325780"/>
    </source>
</evidence>
<dbReference type="InterPro" id="IPR029058">
    <property type="entry name" value="AB_hydrolase_fold"/>
</dbReference>
<accession>A0A5N6TF90</accession>
<sequence>MPTIENVEFPTVDGLTLRGRLYAASQRGPAIILNPGFNLVKEVYVPEMAECFQRANITALIYDFRNYGDSDGLPRNELDPSKQADDYSDAVTFLAGLPIVNPSQIALWGVSYSGSVAVAAAALDKRVKMVFAVCPMTYEPIEQDNLEKKKEYRKLLMKCNRDKVAQMRGNPPARMPMMDSTGRSSFGNAYYEDGVYETVMRLKETIAPNFEPEFTVRTMINMLKWDPMNMLRFLDVPVWWMVPQSDSVSRADVQMEIFESIPGPKRLYGVEGKGHVGSLMGEQLPEMVDAQLSFFRDVLEGKFGKYL</sequence>
<dbReference type="Pfam" id="PF00561">
    <property type="entry name" value="Abhydrolase_1"/>
    <property type="match status" value="1"/>
</dbReference>
<keyword evidence="4" id="KW-1185">Reference proteome</keyword>
<protein>
    <submittedName>
        <fullName evidence="3">Alpha/beta-hydrolase</fullName>
    </submittedName>
</protein>
<dbReference type="Gene3D" id="1.10.10.800">
    <property type="match status" value="1"/>
</dbReference>